<protein>
    <recommendedName>
        <fullName evidence="2">Histidine-containing phosphotransfer protein</fullName>
    </recommendedName>
</protein>
<dbReference type="GO" id="GO:0043424">
    <property type="term" value="F:protein histidine kinase binding"/>
    <property type="evidence" value="ECO:0007669"/>
    <property type="project" value="UniProtKB-UniRule"/>
</dbReference>
<name>A0ABD0ZJZ1_CARAN</name>
<comment type="function">
    <text evidence="2">Functions as a two-component phosphorelay mediators between cytokinin sensor histidine kinases and response regulators (B-type ARRs). Plays an important role in propagating cytokinin signal transduction.</text>
</comment>
<gene>
    <name evidence="3" type="ORF">V5N11_032609</name>
</gene>
<keyword evidence="2" id="KW-0932">Cytokinin signaling pathway</keyword>
<dbReference type="GO" id="GO:0009927">
    <property type="term" value="F:histidine phosphotransfer kinase activity"/>
    <property type="evidence" value="ECO:0007669"/>
    <property type="project" value="UniProtKB-UniRule"/>
</dbReference>
<dbReference type="InterPro" id="IPR036641">
    <property type="entry name" value="HPT_dom_sf"/>
</dbReference>
<dbReference type="PANTHER" id="PTHR28242:SF41">
    <property type="entry name" value="HISTIDINE CONTAINING PHOSPHOTRANSFER PROTEIN"/>
    <property type="match status" value="1"/>
</dbReference>
<accession>A0ABD0ZJZ1</accession>
<dbReference type="AlphaFoldDB" id="A0ABD0ZJZ1"/>
<dbReference type="PANTHER" id="PTHR28242">
    <property type="entry name" value="PHOSPHORELAY INTERMEDIATE PROTEIN YPD1"/>
    <property type="match status" value="1"/>
</dbReference>
<comment type="caution">
    <text evidence="3">The sequence shown here is derived from an EMBL/GenBank/DDBJ whole genome shotgun (WGS) entry which is preliminary data.</text>
</comment>
<comment type="subcellular location">
    <subcellularLocation>
        <location evidence="2">Cytoplasm</location>
        <location evidence="2">Cytosol</location>
    </subcellularLocation>
    <subcellularLocation>
        <location evidence="2">Nucleus</location>
    </subcellularLocation>
</comment>
<dbReference type="Proteomes" id="UP001558713">
    <property type="component" value="Unassembled WGS sequence"/>
</dbReference>
<evidence type="ECO:0000313" key="3">
    <source>
        <dbReference type="EMBL" id="KAL1189195.1"/>
    </source>
</evidence>
<evidence type="ECO:0000256" key="1">
    <source>
        <dbReference type="ARBA" id="ARBA00023012"/>
    </source>
</evidence>
<dbReference type="SUPFAM" id="SSF47226">
    <property type="entry name" value="Histidine-containing phosphotransfer domain, HPT domain"/>
    <property type="match status" value="1"/>
</dbReference>
<proteinExistence type="predicted"/>
<keyword evidence="4" id="KW-1185">Reference proteome</keyword>
<dbReference type="InterPro" id="IPR045871">
    <property type="entry name" value="AHP1-5/YPD1"/>
</dbReference>
<evidence type="ECO:0000256" key="2">
    <source>
        <dbReference type="RuleBase" id="RU369004"/>
    </source>
</evidence>
<dbReference type="Gene3D" id="1.20.120.160">
    <property type="entry name" value="HPT domain"/>
    <property type="match status" value="1"/>
</dbReference>
<dbReference type="GO" id="GO:0000160">
    <property type="term" value="P:phosphorelay signal transduction system"/>
    <property type="evidence" value="ECO:0007669"/>
    <property type="project" value="UniProtKB-UniRule"/>
</dbReference>
<reference evidence="3 4" key="1">
    <citation type="submission" date="2024-04" db="EMBL/GenBank/DDBJ databases">
        <title>Genome assembly C_amara_ONT_v2.</title>
        <authorList>
            <person name="Yant L."/>
            <person name="Moore C."/>
            <person name="Slenker M."/>
        </authorList>
    </citation>
    <scope>NUCLEOTIDE SEQUENCE [LARGE SCALE GENOMIC DNA]</scope>
    <source>
        <tissue evidence="3">Leaf</tissue>
    </source>
</reference>
<evidence type="ECO:0000313" key="4">
    <source>
        <dbReference type="Proteomes" id="UP001558713"/>
    </source>
</evidence>
<organism evidence="3 4">
    <name type="scientific">Cardamine amara subsp. amara</name>
    <dbReference type="NCBI Taxonomy" id="228776"/>
    <lineage>
        <taxon>Eukaryota</taxon>
        <taxon>Viridiplantae</taxon>
        <taxon>Streptophyta</taxon>
        <taxon>Embryophyta</taxon>
        <taxon>Tracheophyta</taxon>
        <taxon>Spermatophyta</taxon>
        <taxon>Magnoliopsida</taxon>
        <taxon>eudicotyledons</taxon>
        <taxon>Gunneridae</taxon>
        <taxon>Pentapetalae</taxon>
        <taxon>rosids</taxon>
        <taxon>malvids</taxon>
        <taxon>Brassicales</taxon>
        <taxon>Brassicaceae</taxon>
        <taxon>Cardamineae</taxon>
        <taxon>Cardamine</taxon>
    </lineage>
</organism>
<dbReference type="GO" id="GO:0005829">
    <property type="term" value="C:cytosol"/>
    <property type="evidence" value="ECO:0007669"/>
    <property type="project" value="UniProtKB-SubCell"/>
</dbReference>
<sequence length="151" mass="17113">MEVKSLHLQVQEMRQSLFDEGYLDRQYTQLEALAKDTNPNFIVEVITLYFRDSPDVIASLEHELEREPIEVPMITKCILRLESSSASIGAIKVYKELKKANTFLQAGNIEGTKAALGGIKKQHRELRAKFETYFQLMRHAAGPTEVAVNSS</sequence>
<dbReference type="GO" id="GO:0009736">
    <property type="term" value="P:cytokinin-activated signaling pathway"/>
    <property type="evidence" value="ECO:0007669"/>
    <property type="project" value="UniProtKB-KW"/>
</dbReference>
<keyword evidence="1 2" id="KW-0902">Two-component regulatory system</keyword>
<dbReference type="GO" id="GO:0005634">
    <property type="term" value="C:nucleus"/>
    <property type="evidence" value="ECO:0007669"/>
    <property type="project" value="UniProtKB-SubCell"/>
</dbReference>
<comment type="domain">
    <text evidence="2">Histidine-containing phosphotransfer domain (HPt) contains an active histidine that mediates the phosphotransfer.</text>
</comment>
<dbReference type="EMBL" id="JBANAX010000904">
    <property type="protein sequence ID" value="KAL1189195.1"/>
    <property type="molecule type" value="Genomic_DNA"/>
</dbReference>